<accession>A0A8H6E542</accession>
<name>A0A8H6E542_PETAA</name>
<gene>
    <name evidence="2" type="ORF">ETB97_002369</name>
</gene>
<protein>
    <recommendedName>
        <fullName evidence="4">Proline racemase family</fullName>
    </recommendedName>
</protein>
<comment type="similarity">
    <text evidence="1">Belongs to the proline racemase family.</text>
</comment>
<dbReference type="PANTHER" id="PTHR33442">
    <property type="entry name" value="TRANS-3-HYDROXY-L-PROLINE DEHYDRATASE"/>
    <property type="match status" value="1"/>
</dbReference>
<sequence>MASPRIRIVGAYAGETGDVVVEGICPPPCKTMDEYRTWFKNNDSLRKVLMYEPRGRPTMFVNVVLPPPISTEKADYGLIIMESSCKEYPKLSGSNVMCVVTVLRETGRIPQGSLEDPDDPKSLYKQAVKIATAARSRPITAYAHCDRYGRCVGASFDNVPSYFHKRYDGVELPDPNPDPDSTPNTVKVSVDVAYGGLVCAFVDTRAVLHRSLQKEDAVKLAKQGKVWRDKINQIVDPEKQVDIVIVYDDEDHPDINDKISASTMMTILPSQVIDRGPCGTCTSARMAVLEKYGQLGHSFENRHILDPKNNKFIGTITEGSPSVDGGIYTTIRGRAYITGYREVVVDPEDPNPEGFRLNDIWPDAGDPCQD</sequence>
<dbReference type="PANTHER" id="PTHR33442:SF5">
    <property type="entry name" value="BIFUNCTIONAL TRANS-3-HYDROXY-L-PROLINE DEHYDRATASE_2-EPIMERASE"/>
    <property type="match status" value="1"/>
</dbReference>
<evidence type="ECO:0000256" key="1">
    <source>
        <dbReference type="ARBA" id="ARBA00007529"/>
    </source>
</evidence>
<evidence type="ECO:0008006" key="4">
    <source>
        <dbReference type="Google" id="ProtNLM"/>
    </source>
</evidence>
<dbReference type="InterPro" id="IPR008794">
    <property type="entry name" value="Pro_racemase_fam"/>
</dbReference>
<dbReference type="Proteomes" id="UP000541154">
    <property type="component" value="Unassembled WGS sequence"/>
</dbReference>
<evidence type="ECO:0000313" key="3">
    <source>
        <dbReference type="Proteomes" id="UP000541154"/>
    </source>
</evidence>
<dbReference type="EMBL" id="SPNV01000151">
    <property type="protein sequence ID" value="KAF5859817.1"/>
    <property type="molecule type" value="Genomic_DNA"/>
</dbReference>
<keyword evidence="3" id="KW-1185">Reference proteome</keyword>
<dbReference type="Gene3D" id="3.10.310.10">
    <property type="entry name" value="Diaminopimelate Epimerase, Chain A, domain 1"/>
    <property type="match status" value="2"/>
</dbReference>
<comment type="caution">
    <text evidence="2">The sequence shown here is derived from an EMBL/GenBank/DDBJ whole genome shotgun (WGS) entry which is preliminary data.</text>
</comment>
<organism evidence="2 3">
    <name type="scientific">Petromyces alliaceus</name>
    <name type="common">Aspergillus alliaceus</name>
    <dbReference type="NCBI Taxonomy" id="209559"/>
    <lineage>
        <taxon>Eukaryota</taxon>
        <taxon>Fungi</taxon>
        <taxon>Dikarya</taxon>
        <taxon>Ascomycota</taxon>
        <taxon>Pezizomycotina</taxon>
        <taxon>Eurotiomycetes</taxon>
        <taxon>Eurotiomycetidae</taxon>
        <taxon>Eurotiales</taxon>
        <taxon>Aspergillaceae</taxon>
        <taxon>Aspergillus</taxon>
        <taxon>Aspergillus subgen. Circumdati</taxon>
    </lineage>
</organism>
<reference evidence="2 3" key="1">
    <citation type="submission" date="2019-04" db="EMBL/GenBank/DDBJ databases">
        <title>Aspergillus burnettii sp. nov., novel species from soil in southeast Queensland.</title>
        <authorList>
            <person name="Gilchrist C.L.M."/>
            <person name="Pitt J.I."/>
            <person name="Lange L."/>
            <person name="Lacey H.J."/>
            <person name="Vuong D."/>
            <person name="Midgley D.J."/>
            <person name="Greenfield P."/>
            <person name="Bradbury M."/>
            <person name="Lacey E."/>
            <person name="Busk P.K."/>
            <person name="Pilgaard B."/>
            <person name="Chooi Y.H."/>
            <person name="Piggott A.M."/>
        </authorList>
    </citation>
    <scope>NUCLEOTIDE SEQUENCE [LARGE SCALE GENOMIC DNA]</scope>
    <source>
        <strain evidence="2 3">FRR 5400</strain>
    </source>
</reference>
<dbReference type="AlphaFoldDB" id="A0A8H6E542"/>
<dbReference type="SUPFAM" id="SSF54506">
    <property type="entry name" value="Diaminopimelate epimerase-like"/>
    <property type="match status" value="1"/>
</dbReference>
<dbReference type="Pfam" id="PF05544">
    <property type="entry name" value="Pro_racemase"/>
    <property type="match status" value="1"/>
</dbReference>
<dbReference type="GO" id="GO:0047580">
    <property type="term" value="F:4-hydroxyproline epimerase activity"/>
    <property type="evidence" value="ECO:0007669"/>
    <property type="project" value="TreeGrafter"/>
</dbReference>
<proteinExistence type="inferred from homology"/>
<evidence type="ECO:0000313" key="2">
    <source>
        <dbReference type="EMBL" id="KAF5859817.1"/>
    </source>
</evidence>